<organism evidence="2 3">
    <name type="scientific">Marasmius crinis-equi</name>
    <dbReference type="NCBI Taxonomy" id="585013"/>
    <lineage>
        <taxon>Eukaryota</taxon>
        <taxon>Fungi</taxon>
        <taxon>Dikarya</taxon>
        <taxon>Basidiomycota</taxon>
        <taxon>Agaricomycotina</taxon>
        <taxon>Agaricomycetes</taxon>
        <taxon>Agaricomycetidae</taxon>
        <taxon>Agaricales</taxon>
        <taxon>Marasmiineae</taxon>
        <taxon>Marasmiaceae</taxon>
        <taxon>Marasmius</taxon>
    </lineage>
</organism>
<name>A0ABR3FRX5_9AGAR</name>
<sequence>MLKLVSSALFLFFVAGAFAAPQSTDPPSFGQQCGTIMGTVECAPGLKCCWVHPDDG</sequence>
<feature type="chain" id="PRO_5047090026" description="P-type domain-containing protein" evidence="1">
    <location>
        <begin position="20"/>
        <end position="56"/>
    </location>
</feature>
<evidence type="ECO:0008006" key="4">
    <source>
        <dbReference type="Google" id="ProtNLM"/>
    </source>
</evidence>
<evidence type="ECO:0000256" key="1">
    <source>
        <dbReference type="SAM" id="SignalP"/>
    </source>
</evidence>
<evidence type="ECO:0000313" key="2">
    <source>
        <dbReference type="EMBL" id="KAL0578220.1"/>
    </source>
</evidence>
<proteinExistence type="predicted"/>
<keyword evidence="3" id="KW-1185">Reference proteome</keyword>
<accession>A0ABR3FRX5</accession>
<evidence type="ECO:0000313" key="3">
    <source>
        <dbReference type="Proteomes" id="UP001465976"/>
    </source>
</evidence>
<feature type="signal peptide" evidence="1">
    <location>
        <begin position="1"/>
        <end position="19"/>
    </location>
</feature>
<reference evidence="2 3" key="1">
    <citation type="submission" date="2024-02" db="EMBL/GenBank/DDBJ databases">
        <title>A draft genome for the cacao thread blight pathogen Marasmius crinis-equi.</title>
        <authorList>
            <person name="Cohen S.P."/>
            <person name="Baruah I.K."/>
            <person name="Amoako-Attah I."/>
            <person name="Bukari Y."/>
            <person name="Meinhardt L.W."/>
            <person name="Bailey B.A."/>
        </authorList>
    </citation>
    <scope>NUCLEOTIDE SEQUENCE [LARGE SCALE GENOMIC DNA]</scope>
    <source>
        <strain evidence="2 3">GH-76</strain>
    </source>
</reference>
<keyword evidence="1" id="KW-0732">Signal</keyword>
<dbReference type="Proteomes" id="UP001465976">
    <property type="component" value="Unassembled WGS sequence"/>
</dbReference>
<gene>
    <name evidence="2" type="ORF">V5O48_003757</name>
</gene>
<protein>
    <recommendedName>
        <fullName evidence="4">P-type domain-containing protein</fullName>
    </recommendedName>
</protein>
<comment type="caution">
    <text evidence="2">The sequence shown here is derived from an EMBL/GenBank/DDBJ whole genome shotgun (WGS) entry which is preliminary data.</text>
</comment>
<dbReference type="EMBL" id="JBAHYK010000112">
    <property type="protein sequence ID" value="KAL0578220.1"/>
    <property type="molecule type" value="Genomic_DNA"/>
</dbReference>
<feature type="non-terminal residue" evidence="2">
    <location>
        <position position="56"/>
    </location>
</feature>